<dbReference type="InterPro" id="IPR000834">
    <property type="entry name" value="Peptidase_M14"/>
</dbReference>
<dbReference type="PRINTS" id="PR00765">
    <property type="entry name" value="CRBOXYPTASEA"/>
</dbReference>
<dbReference type="SMART" id="SM00631">
    <property type="entry name" value="Zn_pept"/>
    <property type="match status" value="2"/>
</dbReference>
<evidence type="ECO:0000259" key="17">
    <source>
        <dbReference type="PROSITE" id="PS52035"/>
    </source>
</evidence>
<dbReference type="AlphaFoldDB" id="A0AAV1JL39"/>
<dbReference type="PANTHER" id="PTHR11705:SF153">
    <property type="entry name" value="ZINC CARBOXYPEPTIDASE A 1-LIKE PROTEIN"/>
    <property type="match status" value="1"/>
</dbReference>
<dbReference type="InterPro" id="IPR003146">
    <property type="entry name" value="M14A_act_pep"/>
</dbReference>
<evidence type="ECO:0000256" key="12">
    <source>
        <dbReference type="ARBA" id="ARBA00023157"/>
    </source>
</evidence>
<keyword evidence="10" id="KW-0862">Zinc</keyword>
<evidence type="ECO:0000256" key="3">
    <source>
        <dbReference type="ARBA" id="ARBA00005988"/>
    </source>
</evidence>
<sequence length="898" mass="102702">MLLKIVFVSVLGLVIAEKVRYDNFALYKIYPNTKEHVEFLKDLYEESDGLDFWIPPVRVGEYVNVVSSPERQMEFEHSMKKRSLNYDVMLQDIQQALDDQIMFRKKRDTRREMFWTNYQTLEDIYNWFYYLAETHSDIVSIIQAGTSFEGRNITGVKIARNSGRKIFLIEGGQIAADWLSPTVITYLVDQLVRGEDPEALAASRDYEWHIFPMINPDGHEYTNNAIRLWRKNRRPISGSAVGVDLTKNWNSQWGAMGGSFSAVDQTFVGLGPFSEPETRSFSSYIESISSNLVGMLSFRGYGQRFILPFAHTSDPMYNYQDMIKIGRRAMGSLAVKYDTQYRVGVSRDVFDGATGMLADWVKFRFNPPIVATYALRDTGTWGYTLPIKQVLPSCEETFDSIMAVIREAKLINVLHLVIILLFLLPFGSQTETELTDLESLNTAEQLNLMFSDAPGLVSAKFRYDGYTLYKILPENDKHINLLQELQNDTRYDFWTEPAPGSEFVNVMSSPGHKNEFEDLLNRNGVKFTISMTNVQEAIDKENIGTYVSRDLRSMRWDTYYTLGQINTWLDDLVARHSNVASIIVGGQSYEGRPIRGVKISHGSGKRAIFIESGIHAREWITMATTNYIIDQLLRSTNTEVRGIAREFDWYIFPVTNPDGYVWSHDYARTWRKNRRPIGTEFGVDLNRNWNSNWLAHGSSTNPALDNYAGPGPFSEIETRTLSEYIRSLSDKIDLYLSMHSFSQLLLVPFGNSTQAYGNYHDAVNIGRRAMGALSVRYGTQYTTGSIAEAIYLATGGSIDWVKSALNIPLVYCYEFRDRGQYGFLLPGNQIIPNSEEVLDSIVDLIFQAKRFQYLNNSNRVLSFMGACLKLRTHYVDLVVIVRASEAMAYLRKLEIQWS</sequence>
<evidence type="ECO:0000256" key="2">
    <source>
        <dbReference type="ARBA" id="ARBA00004613"/>
    </source>
</evidence>
<keyword evidence="11" id="KW-0482">Metalloprotease</keyword>
<keyword evidence="7" id="KW-0479">Metal-binding</keyword>
<organism evidence="18 19">
    <name type="scientific">Leptosia nina</name>
    <dbReference type="NCBI Taxonomy" id="320188"/>
    <lineage>
        <taxon>Eukaryota</taxon>
        <taxon>Metazoa</taxon>
        <taxon>Ecdysozoa</taxon>
        <taxon>Arthropoda</taxon>
        <taxon>Hexapoda</taxon>
        <taxon>Insecta</taxon>
        <taxon>Pterygota</taxon>
        <taxon>Neoptera</taxon>
        <taxon>Endopterygota</taxon>
        <taxon>Lepidoptera</taxon>
        <taxon>Glossata</taxon>
        <taxon>Ditrysia</taxon>
        <taxon>Papilionoidea</taxon>
        <taxon>Pieridae</taxon>
        <taxon>Pierinae</taxon>
        <taxon>Leptosia</taxon>
    </lineage>
</organism>
<dbReference type="FunFam" id="3.40.630.10:FF:000040">
    <property type="entry name" value="zinc carboxypeptidase"/>
    <property type="match status" value="2"/>
</dbReference>
<feature type="active site" description="Proton donor/acceptor" evidence="15">
    <location>
        <position position="814"/>
    </location>
</feature>
<dbReference type="GO" id="GO:0004181">
    <property type="term" value="F:metallocarboxypeptidase activity"/>
    <property type="evidence" value="ECO:0007669"/>
    <property type="project" value="InterPro"/>
</dbReference>
<keyword evidence="8 16" id="KW-0732">Signal</keyword>
<evidence type="ECO:0000256" key="1">
    <source>
        <dbReference type="ARBA" id="ARBA00001947"/>
    </source>
</evidence>
<dbReference type="GO" id="GO:0005615">
    <property type="term" value="C:extracellular space"/>
    <property type="evidence" value="ECO:0007669"/>
    <property type="project" value="TreeGrafter"/>
</dbReference>
<dbReference type="EMBL" id="CAVLEF010000040">
    <property type="protein sequence ID" value="CAK1550141.1"/>
    <property type="molecule type" value="Genomic_DNA"/>
</dbReference>
<dbReference type="SUPFAM" id="SSF54897">
    <property type="entry name" value="Protease propeptides/inhibitors"/>
    <property type="match status" value="2"/>
</dbReference>
<comment type="subcellular location">
    <subcellularLocation>
        <location evidence="2">Secreted</location>
    </subcellularLocation>
</comment>
<evidence type="ECO:0000256" key="14">
    <source>
        <dbReference type="ARBA" id="ARBA00069039"/>
    </source>
</evidence>
<dbReference type="FunFam" id="3.30.70.340:FF:000002">
    <property type="entry name" value="Carboxypeptidase A"/>
    <property type="match status" value="2"/>
</dbReference>
<dbReference type="PANTHER" id="PTHR11705">
    <property type="entry name" value="PROTEASE FAMILY M14 CARBOXYPEPTIDASE A,B"/>
    <property type="match status" value="1"/>
</dbReference>
<evidence type="ECO:0000256" key="13">
    <source>
        <dbReference type="ARBA" id="ARBA00057299"/>
    </source>
</evidence>
<dbReference type="Gene3D" id="3.30.70.340">
    <property type="entry name" value="Metallocarboxypeptidase-like"/>
    <property type="match status" value="2"/>
</dbReference>
<dbReference type="Pfam" id="PF02244">
    <property type="entry name" value="Propep_M14"/>
    <property type="match status" value="2"/>
</dbReference>
<evidence type="ECO:0000256" key="15">
    <source>
        <dbReference type="PROSITE-ProRule" id="PRU01379"/>
    </source>
</evidence>
<dbReference type="GO" id="GO:0008270">
    <property type="term" value="F:zinc ion binding"/>
    <property type="evidence" value="ECO:0007669"/>
    <property type="project" value="InterPro"/>
</dbReference>
<feature type="signal peptide" evidence="16">
    <location>
        <begin position="1"/>
        <end position="16"/>
    </location>
</feature>
<name>A0AAV1JL39_9NEOP</name>
<comment type="similarity">
    <text evidence="3 15">Belongs to the peptidase M14 family.</text>
</comment>
<dbReference type="GO" id="GO:0006508">
    <property type="term" value="P:proteolysis"/>
    <property type="evidence" value="ECO:0007669"/>
    <property type="project" value="UniProtKB-KW"/>
</dbReference>
<evidence type="ECO:0000256" key="10">
    <source>
        <dbReference type="ARBA" id="ARBA00022833"/>
    </source>
</evidence>
<keyword evidence="9" id="KW-0378">Hydrolase</keyword>
<evidence type="ECO:0000256" key="16">
    <source>
        <dbReference type="SAM" id="SignalP"/>
    </source>
</evidence>
<comment type="caution">
    <text evidence="18">The sequence shown here is derived from an EMBL/GenBank/DDBJ whole genome shotgun (WGS) entry which is preliminary data.</text>
</comment>
<evidence type="ECO:0000256" key="4">
    <source>
        <dbReference type="ARBA" id="ARBA00022525"/>
    </source>
</evidence>
<dbReference type="InterPro" id="IPR057247">
    <property type="entry name" value="CARBOXYPEPT_ZN_2"/>
</dbReference>
<gene>
    <name evidence="18" type="ORF">LNINA_LOCUS9380</name>
</gene>
<feature type="domain" description="Peptidase M14" evidence="17">
    <location>
        <begin position="117"/>
        <end position="408"/>
    </location>
</feature>
<reference evidence="18 19" key="1">
    <citation type="submission" date="2023-11" db="EMBL/GenBank/DDBJ databases">
        <authorList>
            <person name="Okamura Y."/>
        </authorList>
    </citation>
    <scope>NUCLEOTIDE SEQUENCE [LARGE SCALE GENOMIC DNA]</scope>
</reference>
<comment type="caution">
    <text evidence="15">Lacks conserved residue(s) required for the propagation of feature annotation.</text>
</comment>
<evidence type="ECO:0000256" key="7">
    <source>
        <dbReference type="ARBA" id="ARBA00022723"/>
    </source>
</evidence>
<dbReference type="Pfam" id="PF00246">
    <property type="entry name" value="Peptidase_M14"/>
    <property type="match status" value="2"/>
</dbReference>
<dbReference type="Proteomes" id="UP001497472">
    <property type="component" value="Unassembled WGS sequence"/>
</dbReference>
<dbReference type="CDD" id="cd03860">
    <property type="entry name" value="M14_CP_A-B_like"/>
    <property type="match status" value="1"/>
</dbReference>
<proteinExistence type="inferred from homology"/>
<feature type="chain" id="PRO_5043830382" description="Zinc carboxypeptidase A 1" evidence="16">
    <location>
        <begin position="17"/>
        <end position="898"/>
    </location>
</feature>
<evidence type="ECO:0000313" key="19">
    <source>
        <dbReference type="Proteomes" id="UP001497472"/>
    </source>
</evidence>
<keyword evidence="19" id="KW-1185">Reference proteome</keyword>
<evidence type="ECO:0000313" key="18">
    <source>
        <dbReference type="EMBL" id="CAK1550141.1"/>
    </source>
</evidence>
<comment type="function">
    <text evidence="13">Involved in the digestion of the blood meal.</text>
</comment>
<evidence type="ECO:0000256" key="8">
    <source>
        <dbReference type="ARBA" id="ARBA00022729"/>
    </source>
</evidence>
<keyword evidence="6" id="KW-0645">Protease</keyword>
<accession>A0AAV1JL39</accession>
<keyword evidence="12" id="KW-1015">Disulfide bond</keyword>
<keyword evidence="5" id="KW-0121">Carboxypeptidase</keyword>
<dbReference type="PROSITE" id="PS52035">
    <property type="entry name" value="PEPTIDASE_M14"/>
    <property type="match status" value="2"/>
</dbReference>
<feature type="domain" description="Peptidase M14" evidence="17">
    <location>
        <begin position="558"/>
        <end position="848"/>
    </location>
</feature>
<dbReference type="PROSITE" id="PS00133">
    <property type="entry name" value="CARBOXYPEPT_ZN_2"/>
    <property type="match status" value="1"/>
</dbReference>
<dbReference type="Gene3D" id="3.40.630.10">
    <property type="entry name" value="Zn peptidases"/>
    <property type="match status" value="2"/>
</dbReference>
<protein>
    <recommendedName>
        <fullName evidence="14">Zinc carboxypeptidase A 1</fullName>
    </recommendedName>
</protein>
<evidence type="ECO:0000256" key="11">
    <source>
        <dbReference type="ARBA" id="ARBA00023049"/>
    </source>
</evidence>
<evidence type="ECO:0000256" key="9">
    <source>
        <dbReference type="ARBA" id="ARBA00022801"/>
    </source>
</evidence>
<dbReference type="InterPro" id="IPR036990">
    <property type="entry name" value="M14A-like_propep"/>
</dbReference>
<comment type="cofactor">
    <cofactor evidence="1">
        <name>Zn(2+)</name>
        <dbReference type="ChEBI" id="CHEBI:29105"/>
    </cofactor>
</comment>
<evidence type="ECO:0000256" key="6">
    <source>
        <dbReference type="ARBA" id="ARBA00022670"/>
    </source>
</evidence>
<keyword evidence="4" id="KW-0964">Secreted</keyword>
<evidence type="ECO:0000256" key="5">
    <source>
        <dbReference type="ARBA" id="ARBA00022645"/>
    </source>
</evidence>
<dbReference type="SUPFAM" id="SSF53187">
    <property type="entry name" value="Zn-dependent exopeptidases"/>
    <property type="match status" value="2"/>
</dbReference>